<protein>
    <submittedName>
        <fullName evidence="1">Uncharacterized protein</fullName>
    </submittedName>
</protein>
<dbReference type="Proteomes" id="UP000324748">
    <property type="component" value="Unassembled WGS sequence"/>
</dbReference>
<dbReference type="AlphaFoldDB" id="A0A5B0QP88"/>
<comment type="caution">
    <text evidence="1">The sequence shown here is derived from an EMBL/GenBank/DDBJ whole genome shotgun (WGS) entry which is preliminary data.</text>
</comment>
<gene>
    <name evidence="1" type="ORF">PGT21_028290</name>
</gene>
<dbReference type="EMBL" id="VSWC01000014">
    <property type="protein sequence ID" value="KAA1114970.1"/>
    <property type="molecule type" value="Genomic_DNA"/>
</dbReference>
<sequence>MRSQLLSETGMDVSTRTVERYLRVLGLKQRQNDLADGKITREGVVEHIRHARDALLANSAGYRRMRQILVTNYGLHVPRWYMTFSKSWILKEWKCALKRHAKEESSGPLVPITSGLRMGTTN</sequence>
<organism evidence="1 2">
    <name type="scientific">Puccinia graminis f. sp. tritici</name>
    <dbReference type="NCBI Taxonomy" id="56615"/>
    <lineage>
        <taxon>Eukaryota</taxon>
        <taxon>Fungi</taxon>
        <taxon>Dikarya</taxon>
        <taxon>Basidiomycota</taxon>
        <taxon>Pucciniomycotina</taxon>
        <taxon>Pucciniomycetes</taxon>
        <taxon>Pucciniales</taxon>
        <taxon>Pucciniaceae</taxon>
        <taxon>Puccinia</taxon>
    </lineage>
</organism>
<dbReference type="PANTHER" id="PTHR46177:SF1">
    <property type="entry name" value="INTEGRASE CATALYTIC DOMAIN-CONTAINING PROTEIN"/>
    <property type="match status" value="1"/>
</dbReference>
<evidence type="ECO:0000313" key="1">
    <source>
        <dbReference type="EMBL" id="KAA1114970.1"/>
    </source>
</evidence>
<accession>A0A5B0QP88</accession>
<reference evidence="1 2" key="1">
    <citation type="submission" date="2019-05" db="EMBL/GenBank/DDBJ databases">
        <title>Emergence of the Ug99 lineage of the wheat stem rust pathogen through somatic hybridization.</title>
        <authorList>
            <person name="Li F."/>
            <person name="Upadhyaya N.M."/>
            <person name="Sperschneider J."/>
            <person name="Matny O."/>
            <person name="Nguyen-Phuc H."/>
            <person name="Mago R."/>
            <person name="Raley C."/>
            <person name="Miller M.E."/>
            <person name="Silverstein K.A.T."/>
            <person name="Henningsen E."/>
            <person name="Hirsch C.D."/>
            <person name="Visser B."/>
            <person name="Pretorius Z.A."/>
            <person name="Steffenson B.J."/>
            <person name="Schwessinger B."/>
            <person name="Dodds P.N."/>
            <person name="Figueroa M."/>
        </authorList>
    </citation>
    <scope>NUCLEOTIDE SEQUENCE [LARGE SCALE GENOMIC DNA]</scope>
    <source>
        <strain evidence="1">21-0</strain>
    </source>
</reference>
<keyword evidence="2" id="KW-1185">Reference proteome</keyword>
<proteinExistence type="predicted"/>
<dbReference type="PANTHER" id="PTHR46177">
    <property type="entry name" value="INTEGRASE CATALYTIC DOMAIN-CONTAINING PROTEIN"/>
    <property type="match status" value="1"/>
</dbReference>
<name>A0A5B0QP88_PUCGR</name>
<evidence type="ECO:0000313" key="2">
    <source>
        <dbReference type="Proteomes" id="UP000324748"/>
    </source>
</evidence>
<dbReference type="OrthoDB" id="2504287at2759"/>